<dbReference type="AlphaFoldDB" id="A0A7W7AZ11"/>
<dbReference type="CDD" id="cd00051">
    <property type="entry name" value="EFh"/>
    <property type="match status" value="1"/>
</dbReference>
<evidence type="ECO:0000256" key="2">
    <source>
        <dbReference type="ARBA" id="ARBA00022737"/>
    </source>
</evidence>
<proteinExistence type="predicted"/>
<keyword evidence="1" id="KW-0479">Metal-binding</keyword>
<dbReference type="GO" id="GO:0005509">
    <property type="term" value="F:calcium ion binding"/>
    <property type="evidence" value="ECO:0007669"/>
    <property type="project" value="InterPro"/>
</dbReference>
<keyword evidence="3" id="KW-0732">Signal</keyword>
<dbReference type="PANTHER" id="PTHR10891">
    <property type="entry name" value="EF-HAND CALCIUM-BINDING DOMAIN CONTAINING PROTEIN"/>
    <property type="match status" value="1"/>
</dbReference>
<dbReference type="InterPro" id="IPR011992">
    <property type="entry name" value="EF-hand-dom_pair"/>
</dbReference>
<dbReference type="EMBL" id="JACHNZ010000004">
    <property type="protein sequence ID" value="MBB4630957.1"/>
    <property type="molecule type" value="Genomic_DNA"/>
</dbReference>
<organism evidence="5 6">
    <name type="scientific">Sphingosinicella soli</name>
    <dbReference type="NCBI Taxonomy" id="333708"/>
    <lineage>
        <taxon>Bacteria</taxon>
        <taxon>Pseudomonadati</taxon>
        <taxon>Pseudomonadota</taxon>
        <taxon>Alphaproteobacteria</taxon>
        <taxon>Sphingomonadales</taxon>
        <taxon>Sphingosinicellaceae</taxon>
        <taxon>Sphingosinicella</taxon>
    </lineage>
</organism>
<reference evidence="5 6" key="1">
    <citation type="submission" date="2020-08" db="EMBL/GenBank/DDBJ databases">
        <title>Genomic Encyclopedia of Type Strains, Phase IV (KMG-IV): sequencing the most valuable type-strain genomes for metagenomic binning, comparative biology and taxonomic classification.</title>
        <authorList>
            <person name="Goeker M."/>
        </authorList>
    </citation>
    <scope>NUCLEOTIDE SEQUENCE [LARGE SCALE GENOMIC DNA]</scope>
    <source>
        <strain evidence="5 6">DSM 17328</strain>
    </source>
</reference>
<evidence type="ECO:0000256" key="1">
    <source>
        <dbReference type="ARBA" id="ARBA00022723"/>
    </source>
</evidence>
<dbReference type="Gene3D" id="1.10.238.10">
    <property type="entry name" value="EF-hand"/>
    <property type="match status" value="2"/>
</dbReference>
<dbReference type="Proteomes" id="UP000566324">
    <property type="component" value="Unassembled WGS sequence"/>
</dbReference>
<feature type="signal peptide" evidence="3">
    <location>
        <begin position="1"/>
        <end position="21"/>
    </location>
</feature>
<keyword evidence="6" id="KW-1185">Reference proteome</keyword>
<keyword evidence="2" id="KW-0677">Repeat</keyword>
<dbReference type="Pfam" id="PF13499">
    <property type="entry name" value="EF-hand_7"/>
    <property type="match status" value="1"/>
</dbReference>
<feature type="chain" id="PRO_5031114367" evidence="3">
    <location>
        <begin position="22"/>
        <end position="146"/>
    </location>
</feature>
<evidence type="ECO:0000256" key="3">
    <source>
        <dbReference type="SAM" id="SignalP"/>
    </source>
</evidence>
<protein>
    <submittedName>
        <fullName evidence="5">Ca2+-binding EF-hand superfamily protein</fullName>
    </submittedName>
</protein>
<accession>A0A7W7AZ11</accession>
<dbReference type="SMART" id="SM00054">
    <property type="entry name" value="EFh"/>
    <property type="match status" value="4"/>
</dbReference>
<dbReference type="InterPro" id="IPR018247">
    <property type="entry name" value="EF_Hand_1_Ca_BS"/>
</dbReference>
<dbReference type="RefSeq" id="WP_184064775.1">
    <property type="nucleotide sequence ID" value="NZ_JACHNZ010000004.1"/>
</dbReference>
<dbReference type="PROSITE" id="PS50222">
    <property type="entry name" value="EF_HAND_2"/>
    <property type="match status" value="2"/>
</dbReference>
<dbReference type="Pfam" id="PF13202">
    <property type="entry name" value="EF-hand_5"/>
    <property type="match status" value="2"/>
</dbReference>
<dbReference type="InterPro" id="IPR039647">
    <property type="entry name" value="EF_hand_pair_protein_CML-like"/>
</dbReference>
<sequence>MTRRVLIALAAATLVASPAAAQRWGGGDGAAAFDKADADGDGVVTRSEFLKSRSARFDTMDRNNDGVVSESDFKRILKFRPEAGARLERLIAEADANRDGKVTRAEFDVAPTPVFDLADTNGDGKVDRAELETFRNKAAQAKSGRP</sequence>
<evidence type="ECO:0000259" key="4">
    <source>
        <dbReference type="PROSITE" id="PS50222"/>
    </source>
</evidence>
<dbReference type="InterPro" id="IPR002048">
    <property type="entry name" value="EF_hand_dom"/>
</dbReference>
<feature type="domain" description="EF-hand" evidence="4">
    <location>
        <begin position="82"/>
        <end position="117"/>
    </location>
</feature>
<evidence type="ECO:0000313" key="5">
    <source>
        <dbReference type="EMBL" id="MBB4630957.1"/>
    </source>
</evidence>
<dbReference type="PROSITE" id="PS00018">
    <property type="entry name" value="EF_HAND_1"/>
    <property type="match status" value="2"/>
</dbReference>
<feature type="domain" description="EF-hand" evidence="4">
    <location>
        <begin position="31"/>
        <end position="59"/>
    </location>
</feature>
<name>A0A7W7AZ11_9SPHN</name>
<evidence type="ECO:0000313" key="6">
    <source>
        <dbReference type="Proteomes" id="UP000566324"/>
    </source>
</evidence>
<comment type="caution">
    <text evidence="5">The sequence shown here is derived from an EMBL/GenBank/DDBJ whole genome shotgun (WGS) entry which is preliminary data.</text>
</comment>
<gene>
    <name evidence="5" type="ORF">GGQ98_000562</name>
</gene>
<dbReference type="SUPFAM" id="SSF47473">
    <property type="entry name" value="EF-hand"/>
    <property type="match status" value="1"/>
</dbReference>